<dbReference type="Proteomes" id="UP000023435">
    <property type="component" value="Unassembled WGS sequence"/>
</dbReference>
<dbReference type="GO" id="GO:0006281">
    <property type="term" value="P:DNA repair"/>
    <property type="evidence" value="ECO:0007669"/>
    <property type="project" value="TreeGrafter"/>
</dbReference>
<gene>
    <name evidence="1" type="ORF">AZ78_1732</name>
</gene>
<sequence length="232" mass="24915">MTFRLALFDIAGTTVSDPGFVAQAFVGAMSAAGHPIDHEACRPLMGYPKPLAIARLLGTQADDPRIAAIHADFVQRMLVCYREWPGIEPLPGAESVFAVLRANGIQVALNTGFSRDIADAIVERLQWSQRIDALIASDEVAQGRPAPDMIHALMQRLRIDDPAQVIKIGDTEVDIGEGRAARVGLVVAVTTGAFTRAELEPYAPDRIIDGLFELPALLGLDASDRDARHAAA</sequence>
<dbReference type="Pfam" id="PF00702">
    <property type="entry name" value="Hydrolase"/>
    <property type="match status" value="1"/>
</dbReference>
<dbReference type="GO" id="GO:0008967">
    <property type="term" value="F:phosphoglycolate phosphatase activity"/>
    <property type="evidence" value="ECO:0007669"/>
    <property type="project" value="TreeGrafter"/>
</dbReference>
<evidence type="ECO:0000313" key="1">
    <source>
        <dbReference type="EMBL" id="KWS04183.1"/>
    </source>
</evidence>
<dbReference type="SUPFAM" id="SSF56784">
    <property type="entry name" value="HAD-like"/>
    <property type="match status" value="1"/>
</dbReference>
<dbReference type="InterPro" id="IPR050155">
    <property type="entry name" value="HAD-like_hydrolase_sf"/>
</dbReference>
<dbReference type="AlphaFoldDB" id="A0A108U7W1"/>
<protein>
    <submittedName>
        <fullName evidence="1">Phosphonoacetaldehyde hydrolase</fullName>
    </submittedName>
</protein>
<dbReference type="GO" id="GO:0005829">
    <property type="term" value="C:cytosol"/>
    <property type="evidence" value="ECO:0007669"/>
    <property type="project" value="TreeGrafter"/>
</dbReference>
<dbReference type="PANTHER" id="PTHR43434:SF19">
    <property type="entry name" value="PHOSPHONOACETALDEHYDE HYDROLASE"/>
    <property type="match status" value="1"/>
</dbReference>
<dbReference type="SFLD" id="SFLDG01129">
    <property type="entry name" value="C1.5:_HAD__Beta-PGM__Phosphata"/>
    <property type="match status" value="1"/>
</dbReference>
<dbReference type="Gene3D" id="3.40.50.1000">
    <property type="entry name" value="HAD superfamily/HAD-like"/>
    <property type="match status" value="1"/>
</dbReference>
<keyword evidence="1" id="KW-0378">Hydrolase</keyword>
<dbReference type="RefSeq" id="WP_036102263.1">
    <property type="nucleotide sequence ID" value="NZ_JAJA02000001.1"/>
</dbReference>
<dbReference type="SFLD" id="SFLDS00003">
    <property type="entry name" value="Haloacid_Dehalogenase"/>
    <property type="match status" value="1"/>
</dbReference>
<dbReference type="PANTHER" id="PTHR43434">
    <property type="entry name" value="PHOSPHOGLYCOLATE PHOSPHATASE"/>
    <property type="match status" value="1"/>
</dbReference>
<dbReference type="OrthoDB" id="5504491at2"/>
<keyword evidence="2" id="KW-1185">Reference proteome</keyword>
<accession>A0A108U7W1</accession>
<dbReference type="InterPro" id="IPR023214">
    <property type="entry name" value="HAD_sf"/>
</dbReference>
<dbReference type="EMBL" id="JAJA02000001">
    <property type="protein sequence ID" value="KWS04183.1"/>
    <property type="molecule type" value="Genomic_DNA"/>
</dbReference>
<proteinExistence type="predicted"/>
<organism evidence="1 2">
    <name type="scientific">Lysobacter capsici AZ78</name>
    <dbReference type="NCBI Taxonomy" id="1444315"/>
    <lineage>
        <taxon>Bacteria</taxon>
        <taxon>Pseudomonadati</taxon>
        <taxon>Pseudomonadota</taxon>
        <taxon>Gammaproteobacteria</taxon>
        <taxon>Lysobacterales</taxon>
        <taxon>Lysobacteraceae</taxon>
        <taxon>Lysobacter</taxon>
    </lineage>
</organism>
<name>A0A108U7W1_9GAMM</name>
<reference evidence="1 2" key="1">
    <citation type="journal article" date="2014" name="Genome Announc.">
        <title>Draft Genome Sequence of Lysobacter capsici AZ78, a Bacterium Antagonistic to Plant-Pathogenic Oomycetes.</title>
        <authorList>
            <person name="Puopolo G."/>
            <person name="Sonego P."/>
            <person name="Engelen K."/>
            <person name="Pertot I."/>
        </authorList>
    </citation>
    <scope>NUCLEOTIDE SEQUENCE [LARGE SCALE GENOMIC DNA]</scope>
    <source>
        <strain evidence="1 2">AZ78</strain>
    </source>
</reference>
<dbReference type="GeneID" id="97902248"/>
<evidence type="ECO:0000313" key="2">
    <source>
        <dbReference type="Proteomes" id="UP000023435"/>
    </source>
</evidence>
<comment type="caution">
    <text evidence="1">The sequence shown here is derived from an EMBL/GenBank/DDBJ whole genome shotgun (WGS) entry which is preliminary data.</text>
</comment>
<dbReference type="InterPro" id="IPR023198">
    <property type="entry name" value="PGP-like_dom2"/>
</dbReference>
<dbReference type="Gene3D" id="1.10.150.240">
    <property type="entry name" value="Putative phosphatase, domain 2"/>
    <property type="match status" value="1"/>
</dbReference>
<dbReference type="InterPro" id="IPR036412">
    <property type="entry name" value="HAD-like_sf"/>
</dbReference>